<protein>
    <submittedName>
        <fullName evidence="5">FAD binding domain-containing protein</fullName>
    </submittedName>
</protein>
<name>A0A9D1J559_9FIRM</name>
<reference evidence="5" key="1">
    <citation type="submission" date="2020-10" db="EMBL/GenBank/DDBJ databases">
        <authorList>
            <person name="Gilroy R."/>
        </authorList>
    </citation>
    <scope>NUCLEOTIDE SEQUENCE</scope>
    <source>
        <strain evidence="5">CHK189-12415</strain>
    </source>
</reference>
<keyword evidence="2" id="KW-0274">FAD</keyword>
<dbReference type="AlphaFoldDB" id="A0A9D1J559"/>
<accession>A0A9D1J559</accession>
<dbReference type="PANTHER" id="PTHR42659">
    <property type="entry name" value="XANTHINE DEHYDROGENASE SUBUNIT C-RELATED"/>
    <property type="match status" value="1"/>
</dbReference>
<dbReference type="PANTHER" id="PTHR42659:SF2">
    <property type="entry name" value="XANTHINE DEHYDROGENASE SUBUNIT C-RELATED"/>
    <property type="match status" value="1"/>
</dbReference>
<dbReference type="Pfam" id="PF00941">
    <property type="entry name" value="FAD_binding_5"/>
    <property type="match status" value="1"/>
</dbReference>
<feature type="domain" description="FAD-binding PCMH-type" evidence="4">
    <location>
        <begin position="1"/>
        <end position="162"/>
    </location>
</feature>
<dbReference type="Gene3D" id="3.30.390.50">
    <property type="entry name" value="CO dehydrogenase flavoprotein, C-terminal domain"/>
    <property type="match status" value="1"/>
</dbReference>
<dbReference type="InterPro" id="IPR016166">
    <property type="entry name" value="FAD-bd_PCMH"/>
</dbReference>
<dbReference type="PROSITE" id="PS51387">
    <property type="entry name" value="FAD_PCMH"/>
    <property type="match status" value="1"/>
</dbReference>
<evidence type="ECO:0000313" key="6">
    <source>
        <dbReference type="Proteomes" id="UP000824241"/>
    </source>
</evidence>
<reference evidence="5" key="2">
    <citation type="journal article" date="2021" name="PeerJ">
        <title>Extensive microbial diversity within the chicken gut microbiome revealed by metagenomics and culture.</title>
        <authorList>
            <person name="Gilroy R."/>
            <person name="Ravi A."/>
            <person name="Getino M."/>
            <person name="Pursley I."/>
            <person name="Horton D.L."/>
            <person name="Alikhan N.F."/>
            <person name="Baker D."/>
            <person name="Gharbi K."/>
            <person name="Hall N."/>
            <person name="Watson M."/>
            <person name="Adriaenssens E.M."/>
            <person name="Foster-Nyarko E."/>
            <person name="Jarju S."/>
            <person name="Secka A."/>
            <person name="Antonio M."/>
            <person name="Oren A."/>
            <person name="Chaudhuri R.R."/>
            <person name="La Ragione R."/>
            <person name="Hildebrand F."/>
            <person name="Pallen M.J."/>
        </authorList>
    </citation>
    <scope>NUCLEOTIDE SEQUENCE</scope>
    <source>
        <strain evidence="5">CHK189-12415</strain>
    </source>
</reference>
<comment type="caution">
    <text evidence="5">The sequence shown here is derived from an EMBL/GenBank/DDBJ whole genome shotgun (WGS) entry which is preliminary data.</text>
</comment>
<evidence type="ECO:0000313" key="5">
    <source>
        <dbReference type="EMBL" id="HIR61446.1"/>
    </source>
</evidence>
<dbReference type="GO" id="GO:0071949">
    <property type="term" value="F:FAD binding"/>
    <property type="evidence" value="ECO:0007669"/>
    <property type="project" value="InterPro"/>
</dbReference>
<organism evidence="5 6">
    <name type="scientific">Candidatus Faecivivens stercoravium</name>
    <dbReference type="NCBI Taxonomy" id="2840803"/>
    <lineage>
        <taxon>Bacteria</taxon>
        <taxon>Bacillati</taxon>
        <taxon>Bacillota</taxon>
        <taxon>Clostridia</taxon>
        <taxon>Eubacteriales</taxon>
        <taxon>Oscillospiraceae</taxon>
        <taxon>Oscillospiraceae incertae sedis</taxon>
        <taxon>Candidatus Faecivivens</taxon>
    </lineage>
</organism>
<evidence type="ECO:0000256" key="2">
    <source>
        <dbReference type="ARBA" id="ARBA00022827"/>
    </source>
</evidence>
<dbReference type="Gene3D" id="3.30.465.10">
    <property type="match status" value="1"/>
</dbReference>
<sequence>MLHILNYERPQTLEEAYQLRQKKGSAVLGGTGWLRLGEHTLRTAIDLSGLGLRYIREEGEAFSIGAYTTLRDLETDERLNAAFDGAFREAVQAIVGVQFRNCATLGGSVYGRFGFSDVLTLLLSLHCEVHLYREGWVPVEIFAARGPEADILTEVRVYKDRRVKILSQRLNANDFPSITAAVSAGADGFRAVIGARPCRARIAAGPEAVNQDRAAAFAQKAADTVTYGNGMRGSAPYRRALAETLVRRAALSLMEQEAE</sequence>
<dbReference type="Proteomes" id="UP000824241">
    <property type="component" value="Unassembled WGS sequence"/>
</dbReference>
<gene>
    <name evidence="5" type="ORF">IAB37_07740</name>
</gene>
<dbReference type="InterPro" id="IPR036683">
    <property type="entry name" value="CO_DH_flav_C_dom_sf"/>
</dbReference>
<dbReference type="SUPFAM" id="SSF55447">
    <property type="entry name" value="CO dehydrogenase flavoprotein C-terminal domain-like"/>
    <property type="match status" value="1"/>
</dbReference>
<dbReference type="InterPro" id="IPR002346">
    <property type="entry name" value="Mopterin_DH_FAD-bd"/>
</dbReference>
<dbReference type="EMBL" id="DVHA01000249">
    <property type="protein sequence ID" value="HIR61446.1"/>
    <property type="molecule type" value="Genomic_DNA"/>
</dbReference>
<evidence type="ECO:0000256" key="1">
    <source>
        <dbReference type="ARBA" id="ARBA00022630"/>
    </source>
</evidence>
<dbReference type="InterPro" id="IPR016169">
    <property type="entry name" value="FAD-bd_PCMH_sub2"/>
</dbReference>
<keyword evidence="1" id="KW-0285">Flavoprotein</keyword>
<dbReference type="InterPro" id="IPR036318">
    <property type="entry name" value="FAD-bd_PCMH-like_sf"/>
</dbReference>
<keyword evidence="3" id="KW-0560">Oxidoreductase</keyword>
<dbReference type="InterPro" id="IPR051312">
    <property type="entry name" value="Diverse_Substr_Oxidored"/>
</dbReference>
<evidence type="ECO:0000256" key="3">
    <source>
        <dbReference type="ARBA" id="ARBA00023002"/>
    </source>
</evidence>
<evidence type="ECO:0000259" key="4">
    <source>
        <dbReference type="PROSITE" id="PS51387"/>
    </source>
</evidence>
<dbReference type="SUPFAM" id="SSF56176">
    <property type="entry name" value="FAD-binding/transporter-associated domain-like"/>
    <property type="match status" value="1"/>
</dbReference>
<dbReference type="GO" id="GO:0016491">
    <property type="term" value="F:oxidoreductase activity"/>
    <property type="evidence" value="ECO:0007669"/>
    <property type="project" value="UniProtKB-KW"/>
</dbReference>
<proteinExistence type="predicted"/>